<keyword evidence="2" id="KW-0238">DNA-binding</keyword>
<dbReference type="Proteomes" id="UP001431429">
    <property type="component" value="Unassembled WGS sequence"/>
</dbReference>
<dbReference type="SUPFAM" id="SSF46785">
    <property type="entry name" value="Winged helix' DNA-binding domain"/>
    <property type="match status" value="1"/>
</dbReference>
<dbReference type="Gene3D" id="1.20.120.530">
    <property type="entry name" value="GntR ligand-binding domain-like"/>
    <property type="match status" value="1"/>
</dbReference>
<organism evidence="5 6">
    <name type="scientific">Streptomyces albipurpureus</name>
    <dbReference type="NCBI Taxonomy" id="2897419"/>
    <lineage>
        <taxon>Bacteria</taxon>
        <taxon>Bacillati</taxon>
        <taxon>Actinomycetota</taxon>
        <taxon>Actinomycetes</taxon>
        <taxon>Kitasatosporales</taxon>
        <taxon>Streptomycetaceae</taxon>
        <taxon>Streptomyces</taxon>
    </lineage>
</organism>
<reference evidence="5" key="1">
    <citation type="submission" date="2022-06" db="EMBL/GenBank/DDBJ databases">
        <title>Genome public.</title>
        <authorList>
            <person name="Sun Q."/>
        </authorList>
    </citation>
    <scope>NUCLEOTIDE SEQUENCE</scope>
    <source>
        <strain evidence="5">CWNU-1</strain>
    </source>
</reference>
<dbReference type="InterPro" id="IPR000524">
    <property type="entry name" value="Tscrpt_reg_HTH_GntR"/>
</dbReference>
<keyword evidence="6" id="KW-1185">Reference proteome</keyword>
<dbReference type="EMBL" id="JAMQAW010000007">
    <property type="protein sequence ID" value="MCM2388160.1"/>
    <property type="molecule type" value="Genomic_DNA"/>
</dbReference>
<evidence type="ECO:0000256" key="1">
    <source>
        <dbReference type="ARBA" id="ARBA00023015"/>
    </source>
</evidence>
<dbReference type="SMART" id="SM00895">
    <property type="entry name" value="FCD"/>
    <property type="match status" value="1"/>
</dbReference>
<dbReference type="SMART" id="SM00345">
    <property type="entry name" value="HTH_GNTR"/>
    <property type="match status" value="1"/>
</dbReference>
<feature type="domain" description="HTH gntR-type" evidence="4">
    <location>
        <begin position="18"/>
        <end position="85"/>
    </location>
</feature>
<name>A0ABT0UJ94_9ACTN</name>
<dbReference type="SUPFAM" id="SSF48008">
    <property type="entry name" value="GntR ligand-binding domain-like"/>
    <property type="match status" value="1"/>
</dbReference>
<proteinExistence type="predicted"/>
<dbReference type="Pfam" id="PF07729">
    <property type="entry name" value="FCD"/>
    <property type="match status" value="1"/>
</dbReference>
<dbReference type="InterPro" id="IPR036388">
    <property type="entry name" value="WH-like_DNA-bd_sf"/>
</dbReference>
<evidence type="ECO:0000259" key="4">
    <source>
        <dbReference type="PROSITE" id="PS50949"/>
    </source>
</evidence>
<sequence>MSSQPGEPASVDIDADYKPLRDRVRDELRRRIIDDVYPPGTRLVENELASQLGVSRVPVREAMRALESEGFVKTVPRRGAVVVELSAQDVEELFDVREALEVLACQQAATRATKADLRRVGTTLARARKALASGDRLALGRANEAFHDEILKLSHNDLLQNVLHPLQGRLHWLLRQTGDPYDLIEEHTALFEAISSGSADLAAEHARQHARLNREIVRRLLAERNQSASSA</sequence>
<evidence type="ECO:0000313" key="6">
    <source>
        <dbReference type="Proteomes" id="UP001431429"/>
    </source>
</evidence>
<evidence type="ECO:0000256" key="3">
    <source>
        <dbReference type="ARBA" id="ARBA00023163"/>
    </source>
</evidence>
<dbReference type="PANTHER" id="PTHR43537">
    <property type="entry name" value="TRANSCRIPTIONAL REGULATOR, GNTR FAMILY"/>
    <property type="match status" value="1"/>
</dbReference>
<dbReference type="RefSeq" id="WP_250918514.1">
    <property type="nucleotide sequence ID" value="NZ_JAMQAW010000007.1"/>
</dbReference>
<dbReference type="PRINTS" id="PR00035">
    <property type="entry name" value="HTHGNTR"/>
</dbReference>
<protein>
    <submittedName>
        <fullName evidence="5">GntR family transcriptional regulator</fullName>
    </submittedName>
</protein>
<evidence type="ECO:0000256" key="2">
    <source>
        <dbReference type="ARBA" id="ARBA00023125"/>
    </source>
</evidence>
<dbReference type="InterPro" id="IPR008920">
    <property type="entry name" value="TF_FadR/GntR_C"/>
</dbReference>
<keyword evidence="3" id="KW-0804">Transcription</keyword>
<dbReference type="InterPro" id="IPR011711">
    <property type="entry name" value="GntR_C"/>
</dbReference>
<dbReference type="PANTHER" id="PTHR43537:SF5">
    <property type="entry name" value="UXU OPERON TRANSCRIPTIONAL REGULATOR"/>
    <property type="match status" value="1"/>
</dbReference>
<keyword evidence="1" id="KW-0805">Transcription regulation</keyword>
<gene>
    <name evidence="5" type="ORF">NBG84_07525</name>
</gene>
<comment type="caution">
    <text evidence="5">The sequence shown here is derived from an EMBL/GenBank/DDBJ whole genome shotgun (WGS) entry which is preliminary data.</text>
</comment>
<dbReference type="PROSITE" id="PS50949">
    <property type="entry name" value="HTH_GNTR"/>
    <property type="match status" value="1"/>
</dbReference>
<accession>A0ABT0UJ94</accession>
<dbReference type="InterPro" id="IPR036390">
    <property type="entry name" value="WH_DNA-bd_sf"/>
</dbReference>
<dbReference type="Pfam" id="PF00392">
    <property type="entry name" value="GntR"/>
    <property type="match status" value="1"/>
</dbReference>
<dbReference type="Gene3D" id="1.10.10.10">
    <property type="entry name" value="Winged helix-like DNA-binding domain superfamily/Winged helix DNA-binding domain"/>
    <property type="match status" value="1"/>
</dbReference>
<evidence type="ECO:0000313" key="5">
    <source>
        <dbReference type="EMBL" id="MCM2388160.1"/>
    </source>
</evidence>
<dbReference type="CDD" id="cd07377">
    <property type="entry name" value="WHTH_GntR"/>
    <property type="match status" value="1"/>
</dbReference>